<dbReference type="InterPro" id="IPR014757">
    <property type="entry name" value="Tscrpt_reg_IclR_C"/>
</dbReference>
<dbReference type="PANTHER" id="PTHR30136:SF24">
    <property type="entry name" value="HTH-TYPE TRANSCRIPTIONAL REPRESSOR ALLR"/>
    <property type="match status" value="1"/>
</dbReference>
<name>A0A511DN84_9PSEU</name>
<evidence type="ECO:0000256" key="2">
    <source>
        <dbReference type="ARBA" id="ARBA00023125"/>
    </source>
</evidence>
<gene>
    <name evidence="6" type="ORF">PSU4_52400</name>
</gene>
<feature type="domain" description="HTH iclR-type" evidence="4">
    <location>
        <begin position="1"/>
        <end position="53"/>
    </location>
</feature>
<dbReference type="InterPro" id="IPR005471">
    <property type="entry name" value="Tscrpt_reg_IclR_N"/>
</dbReference>
<keyword evidence="1" id="KW-0805">Transcription regulation</keyword>
<proteinExistence type="predicted"/>
<dbReference type="InterPro" id="IPR050707">
    <property type="entry name" value="HTH_MetabolicPath_Reg"/>
</dbReference>
<sequence length="247" mass="26907">MLEHLVTRGQPEQLADIAAQTAIPKGTLHRILQTLQARGYVAQERDGRYAAGIRCFELGSLWAQNLDMRMVAAPHLLALNEDTKETVHLGVYEQGDVIYIDKLESPHQVVARTYVGRRCPATCVATGRVLLAYSDAYEIDRVLAEPLPAYTEDSITDATELRDLLAEVRRTGYAVNHGSYRHEVGGIAGPVRDYTGRVVASVGLCMPEHRFGPERFDDLRSRVLAAAAAVTTALGGAVLAPATNQDG</sequence>
<evidence type="ECO:0000256" key="3">
    <source>
        <dbReference type="ARBA" id="ARBA00023163"/>
    </source>
</evidence>
<dbReference type="GO" id="GO:0003700">
    <property type="term" value="F:DNA-binding transcription factor activity"/>
    <property type="evidence" value="ECO:0007669"/>
    <property type="project" value="TreeGrafter"/>
</dbReference>
<dbReference type="Proteomes" id="UP000321685">
    <property type="component" value="Unassembled WGS sequence"/>
</dbReference>
<dbReference type="PROSITE" id="PS51077">
    <property type="entry name" value="HTH_ICLR"/>
    <property type="match status" value="1"/>
</dbReference>
<dbReference type="PANTHER" id="PTHR30136">
    <property type="entry name" value="HELIX-TURN-HELIX TRANSCRIPTIONAL REGULATOR, ICLR FAMILY"/>
    <property type="match status" value="1"/>
</dbReference>
<organism evidence="6 7">
    <name type="scientific">Pseudonocardia sulfidoxydans NBRC 16205</name>
    <dbReference type="NCBI Taxonomy" id="1223511"/>
    <lineage>
        <taxon>Bacteria</taxon>
        <taxon>Bacillati</taxon>
        <taxon>Actinomycetota</taxon>
        <taxon>Actinomycetes</taxon>
        <taxon>Pseudonocardiales</taxon>
        <taxon>Pseudonocardiaceae</taxon>
        <taxon>Pseudonocardia</taxon>
    </lineage>
</organism>
<protein>
    <submittedName>
        <fullName evidence="6">IclR family transcriptional regulator</fullName>
    </submittedName>
</protein>
<dbReference type="InterPro" id="IPR029016">
    <property type="entry name" value="GAF-like_dom_sf"/>
</dbReference>
<evidence type="ECO:0000259" key="5">
    <source>
        <dbReference type="PROSITE" id="PS51078"/>
    </source>
</evidence>
<comment type="caution">
    <text evidence="6">The sequence shown here is derived from an EMBL/GenBank/DDBJ whole genome shotgun (WGS) entry which is preliminary data.</text>
</comment>
<dbReference type="PROSITE" id="PS51078">
    <property type="entry name" value="ICLR_ED"/>
    <property type="match status" value="1"/>
</dbReference>
<keyword evidence="7" id="KW-1185">Reference proteome</keyword>
<dbReference type="GO" id="GO:0003677">
    <property type="term" value="F:DNA binding"/>
    <property type="evidence" value="ECO:0007669"/>
    <property type="project" value="UniProtKB-KW"/>
</dbReference>
<accession>A0A511DN84</accession>
<dbReference type="Pfam" id="PF01614">
    <property type="entry name" value="IclR_C"/>
    <property type="match status" value="1"/>
</dbReference>
<dbReference type="InterPro" id="IPR036390">
    <property type="entry name" value="WH_DNA-bd_sf"/>
</dbReference>
<dbReference type="Pfam" id="PF09339">
    <property type="entry name" value="HTH_IclR"/>
    <property type="match status" value="1"/>
</dbReference>
<dbReference type="SUPFAM" id="SSF55781">
    <property type="entry name" value="GAF domain-like"/>
    <property type="match status" value="1"/>
</dbReference>
<dbReference type="Gene3D" id="1.10.10.10">
    <property type="entry name" value="Winged helix-like DNA-binding domain superfamily/Winged helix DNA-binding domain"/>
    <property type="match status" value="1"/>
</dbReference>
<dbReference type="Gene3D" id="3.30.450.40">
    <property type="match status" value="1"/>
</dbReference>
<dbReference type="SMART" id="SM00346">
    <property type="entry name" value="HTH_ICLR"/>
    <property type="match status" value="1"/>
</dbReference>
<evidence type="ECO:0000313" key="7">
    <source>
        <dbReference type="Proteomes" id="UP000321685"/>
    </source>
</evidence>
<dbReference type="GO" id="GO:0045892">
    <property type="term" value="P:negative regulation of DNA-templated transcription"/>
    <property type="evidence" value="ECO:0007669"/>
    <property type="project" value="TreeGrafter"/>
</dbReference>
<evidence type="ECO:0000313" key="6">
    <source>
        <dbReference type="EMBL" id="GEL26286.1"/>
    </source>
</evidence>
<dbReference type="InterPro" id="IPR036388">
    <property type="entry name" value="WH-like_DNA-bd_sf"/>
</dbReference>
<feature type="domain" description="IclR-ED" evidence="5">
    <location>
        <begin position="54"/>
        <end position="236"/>
    </location>
</feature>
<dbReference type="EMBL" id="BJVJ01000083">
    <property type="protein sequence ID" value="GEL26286.1"/>
    <property type="molecule type" value="Genomic_DNA"/>
</dbReference>
<keyword evidence="3" id="KW-0804">Transcription</keyword>
<evidence type="ECO:0000256" key="1">
    <source>
        <dbReference type="ARBA" id="ARBA00023015"/>
    </source>
</evidence>
<evidence type="ECO:0000259" key="4">
    <source>
        <dbReference type="PROSITE" id="PS51077"/>
    </source>
</evidence>
<dbReference type="AlphaFoldDB" id="A0A511DN84"/>
<reference evidence="6 7" key="1">
    <citation type="submission" date="2019-07" db="EMBL/GenBank/DDBJ databases">
        <title>Whole genome shotgun sequence of Pseudonocardia sulfidoxydans NBRC 16205.</title>
        <authorList>
            <person name="Hosoyama A."/>
            <person name="Uohara A."/>
            <person name="Ohji S."/>
            <person name="Ichikawa N."/>
        </authorList>
    </citation>
    <scope>NUCLEOTIDE SEQUENCE [LARGE SCALE GENOMIC DNA]</scope>
    <source>
        <strain evidence="6 7">NBRC 16205</strain>
    </source>
</reference>
<keyword evidence="2" id="KW-0238">DNA-binding</keyword>
<dbReference type="SUPFAM" id="SSF46785">
    <property type="entry name" value="Winged helix' DNA-binding domain"/>
    <property type="match status" value="1"/>
</dbReference>